<keyword evidence="7" id="KW-1185">Reference proteome</keyword>
<reference evidence="7" key="1">
    <citation type="journal article" date="2017" name="Genome Biol.">
        <title>Comparative genomics reveals high biological diversity and specific adaptations in the industrially and medically important fungal genus Aspergillus.</title>
        <authorList>
            <person name="de Vries R.P."/>
            <person name="Riley R."/>
            <person name="Wiebenga A."/>
            <person name="Aguilar-Osorio G."/>
            <person name="Amillis S."/>
            <person name="Uchima C.A."/>
            <person name="Anderluh G."/>
            <person name="Asadollahi M."/>
            <person name="Askin M."/>
            <person name="Barry K."/>
            <person name="Battaglia E."/>
            <person name="Bayram O."/>
            <person name="Benocci T."/>
            <person name="Braus-Stromeyer S.A."/>
            <person name="Caldana C."/>
            <person name="Canovas D."/>
            <person name="Cerqueira G.C."/>
            <person name="Chen F."/>
            <person name="Chen W."/>
            <person name="Choi C."/>
            <person name="Clum A."/>
            <person name="Dos Santos R.A."/>
            <person name="Damasio A.R."/>
            <person name="Diallinas G."/>
            <person name="Emri T."/>
            <person name="Fekete E."/>
            <person name="Flipphi M."/>
            <person name="Freyberg S."/>
            <person name="Gallo A."/>
            <person name="Gournas C."/>
            <person name="Habgood R."/>
            <person name="Hainaut M."/>
            <person name="Harispe M.L."/>
            <person name="Henrissat B."/>
            <person name="Hilden K.S."/>
            <person name="Hope R."/>
            <person name="Hossain A."/>
            <person name="Karabika E."/>
            <person name="Karaffa L."/>
            <person name="Karanyi Z."/>
            <person name="Krasevec N."/>
            <person name="Kuo A."/>
            <person name="Kusch H."/>
            <person name="LaButti K."/>
            <person name="Lagendijk E.L."/>
            <person name="Lapidus A."/>
            <person name="Levasseur A."/>
            <person name="Lindquist E."/>
            <person name="Lipzen A."/>
            <person name="Logrieco A.F."/>
            <person name="MacCabe A."/>
            <person name="Maekelae M.R."/>
            <person name="Malavazi I."/>
            <person name="Melin P."/>
            <person name="Meyer V."/>
            <person name="Mielnichuk N."/>
            <person name="Miskei M."/>
            <person name="Molnar A.P."/>
            <person name="Mule G."/>
            <person name="Ngan C.Y."/>
            <person name="Orejas M."/>
            <person name="Orosz E."/>
            <person name="Ouedraogo J.P."/>
            <person name="Overkamp K.M."/>
            <person name="Park H.-S."/>
            <person name="Perrone G."/>
            <person name="Piumi F."/>
            <person name="Punt P.J."/>
            <person name="Ram A.F."/>
            <person name="Ramon A."/>
            <person name="Rauscher S."/>
            <person name="Record E."/>
            <person name="Riano-Pachon D.M."/>
            <person name="Robert V."/>
            <person name="Roehrig J."/>
            <person name="Ruller R."/>
            <person name="Salamov A."/>
            <person name="Salih N.S."/>
            <person name="Samson R.A."/>
            <person name="Sandor E."/>
            <person name="Sanguinetti M."/>
            <person name="Schuetze T."/>
            <person name="Sepcic K."/>
            <person name="Shelest E."/>
            <person name="Sherlock G."/>
            <person name="Sophianopoulou V."/>
            <person name="Squina F.M."/>
            <person name="Sun H."/>
            <person name="Susca A."/>
            <person name="Todd R.B."/>
            <person name="Tsang A."/>
            <person name="Unkles S.E."/>
            <person name="van de Wiele N."/>
            <person name="van Rossen-Uffink D."/>
            <person name="Oliveira J.V."/>
            <person name="Vesth T.C."/>
            <person name="Visser J."/>
            <person name="Yu J.-H."/>
            <person name="Zhou M."/>
            <person name="Andersen M.R."/>
            <person name="Archer D.B."/>
            <person name="Baker S.E."/>
            <person name="Benoit I."/>
            <person name="Brakhage A.A."/>
            <person name="Braus G.H."/>
            <person name="Fischer R."/>
            <person name="Frisvad J.C."/>
            <person name="Goldman G.H."/>
            <person name="Houbraken J."/>
            <person name="Oakley B."/>
            <person name="Pocsi I."/>
            <person name="Scazzocchio C."/>
            <person name="Seiboth B."/>
            <person name="vanKuyk P.A."/>
            <person name="Wortman J."/>
            <person name="Dyer P.S."/>
            <person name="Grigoriev I.V."/>
        </authorList>
    </citation>
    <scope>NUCLEOTIDE SEQUENCE [LARGE SCALE GENOMIC DNA]</scope>
    <source>
        <strain evidence="7">CBS 583.65</strain>
    </source>
</reference>
<dbReference type="PRINTS" id="PR00385">
    <property type="entry name" value="P450"/>
</dbReference>
<evidence type="ECO:0000313" key="6">
    <source>
        <dbReference type="EMBL" id="OJJ06609.1"/>
    </source>
</evidence>
<dbReference type="OrthoDB" id="1470350at2759"/>
<dbReference type="CDD" id="cd00302">
    <property type="entry name" value="cytochrome_P450"/>
    <property type="match status" value="1"/>
</dbReference>
<dbReference type="SUPFAM" id="SSF48264">
    <property type="entry name" value="Cytochrome P450"/>
    <property type="match status" value="1"/>
</dbReference>
<dbReference type="Pfam" id="PF00067">
    <property type="entry name" value="p450"/>
    <property type="match status" value="1"/>
</dbReference>
<dbReference type="RefSeq" id="XP_040672371.1">
    <property type="nucleotide sequence ID" value="XM_040813433.1"/>
</dbReference>
<evidence type="ECO:0000256" key="1">
    <source>
        <dbReference type="ARBA" id="ARBA00022723"/>
    </source>
</evidence>
<feature type="binding site" description="axial binding residue" evidence="4">
    <location>
        <position position="447"/>
    </location>
    <ligand>
        <name>heme</name>
        <dbReference type="ChEBI" id="CHEBI:30413"/>
    </ligand>
    <ligandPart>
        <name>Fe</name>
        <dbReference type="ChEBI" id="CHEBI:18248"/>
    </ligandPart>
</feature>
<evidence type="ECO:0000313" key="7">
    <source>
        <dbReference type="Proteomes" id="UP000184073"/>
    </source>
</evidence>
<dbReference type="GeneID" id="63728944"/>
<dbReference type="PANTHER" id="PTHR24293">
    <property type="entry name" value="CYTOCHROME P450 FAMILY 46 SUBFAMILY A"/>
    <property type="match status" value="1"/>
</dbReference>
<dbReference type="GO" id="GO:0005506">
    <property type="term" value="F:iron ion binding"/>
    <property type="evidence" value="ECO:0007669"/>
    <property type="project" value="InterPro"/>
</dbReference>
<dbReference type="VEuPathDB" id="FungiDB:ASPVEDRAFT_45960"/>
<dbReference type="InterPro" id="IPR001128">
    <property type="entry name" value="Cyt_P450"/>
</dbReference>
<dbReference type="Proteomes" id="UP000184073">
    <property type="component" value="Unassembled WGS sequence"/>
</dbReference>
<dbReference type="GO" id="GO:0033781">
    <property type="term" value="F:cholesterol 24-hydroxylase activity"/>
    <property type="evidence" value="ECO:0007669"/>
    <property type="project" value="InterPro"/>
</dbReference>
<dbReference type="InterPro" id="IPR036396">
    <property type="entry name" value="Cyt_P450_sf"/>
</dbReference>
<dbReference type="STRING" id="1036611.A0A1L9PYJ5"/>
<comment type="similarity">
    <text evidence="5">Belongs to the cytochrome P450 family.</text>
</comment>
<protein>
    <recommendedName>
        <fullName evidence="8">Cytochrome P450</fullName>
    </recommendedName>
</protein>
<sequence>MFTTLSELLGELSRAAAHYPFHFLLFIPAVIILKFAHWYRIASRQFPGPPVKSIWFGNLDQSLADNVHEKWREWHNVYGPIYQTWNGLFSRTVFIGDPEIISQIATKNWPKAPNQYEGFKPLSGDALFAQMHHRRWQKQRKSLRSAFQPAVVKSQYPILIMHIQKYISLLDEAALKNDHVDMSMLNVLLTLDFVGEVAFGTNLHALDEGPNCRILQLFDIILPELMKCGLFPLRAKVPVLKSTRNMHKACAELRGKAQEAIKNARADDNLGHNDTKTKRIYELLAQQRDEDGEYSFTSKELCDNYVTFLVAGGDPTAHTITFAIYEILRHPDILAKLRAELDSTIPDGVKVPSLEQTKLPYLNMIVKETLRYNGPGFGTFRYCPESTVVSGVKLPANTTLALWNPQVHRDSTLWGDDANEFNPDRWKSDGMPVKGSYFPFSYGPRNCLGQELAILEVTLTLATLFRRYDLQLDDGYQMDYLSSFTLCARDGLKIRVAARQKQDKLTKEGTGML</sequence>
<evidence type="ECO:0000256" key="5">
    <source>
        <dbReference type="RuleBase" id="RU000461"/>
    </source>
</evidence>
<comment type="cofactor">
    <cofactor evidence="4">
        <name>heme</name>
        <dbReference type="ChEBI" id="CHEBI:30413"/>
    </cofactor>
</comment>
<dbReference type="PROSITE" id="PS00086">
    <property type="entry name" value="CYTOCHROME_P450"/>
    <property type="match status" value="1"/>
</dbReference>
<keyword evidence="2 5" id="KW-0560">Oxidoreductase</keyword>
<evidence type="ECO:0000256" key="3">
    <source>
        <dbReference type="ARBA" id="ARBA00023004"/>
    </source>
</evidence>
<evidence type="ECO:0000256" key="4">
    <source>
        <dbReference type="PIRSR" id="PIRSR602401-1"/>
    </source>
</evidence>
<dbReference type="InterPro" id="IPR002401">
    <property type="entry name" value="Cyt_P450_E_grp-I"/>
</dbReference>
<dbReference type="EMBL" id="KV878135">
    <property type="protein sequence ID" value="OJJ06609.1"/>
    <property type="molecule type" value="Genomic_DNA"/>
</dbReference>
<evidence type="ECO:0000256" key="2">
    <source>
        <dbReference type="ARBA" id="ARBA00023002"/>
    </source>
</evidence>
<keyword evidence="5" id="KW-0503">Monooxygenase</keyword>
<name>A0A1L9PYJ5_ASPVE</name>
<keyword evidence="3 4" id="KW-0408">Iron</keyword>
<gene>
    <name evidence="6" type="ORF">ASPVEDRAFT_45960</name>
</gene>
<dbReference type="InterPro" id="IPR017972">
    <property type="entry name" value="Cyt_P450_CS"/>
</dbReference>
<dbReference type="GO" id="GO:0020037">
    <property type="term" value="F:heme binding"/>
    <property type="evidence" value="ECO:0007669"/>
    <property type="project" value="InterPro"/>
</dbReference>
<organism evidence="6 7">
    <name type="scientific">Aspergillus versicolor CBS 583.65</name>
    <dbReference type="NCBI Taxonomy" id="1036611"/>
    <lineage>
        <taxon>Eukaryota</taxon>
        <taxon>Fungi</taxon>
        <taxon>Dikarya</taxon>
        <taxon>Ascomycota</taxon>
        <taxon>Pezizomycotina</taxon>
        <taxon>Eurotiomycetes</taxon>
        <taxon>Eurotiomycetidae</taxon>
        <taxon>Eurotiales</taxon>
        <taxon>Aspergillaceae</taxon>
        <taxon>Aspergillus</taxon>
        <taxon>Aspergillus subgen. Nidulantes</taxon>
    </lineage>
</organism>
<accession>A0A1L9PYJ5</accession>
<dbReference type="Gene3D" id="1.10.630.10">
    <property type="entry name" value="Cytochrome P450"/>
    <property type="match status" value="1"/>
</dbReference>
<proteinExistence type="inferred from homology"/>
<dbReference type="AlphaFoldDB" id="A0A1L9PYJ5"/>
<dbReference type="InterPro" id="IPR039983">
    <property type="entry name" value="CYP46A1"/>
</dbReference>
<keyword evidence="4 5" id="KW-0349">Heme</keyword>
<keyword evidence="1 4" id="KW-0479">Metal-binding</keyword>
<dbReference type="PANTHER" id="PTHR24293:SF0">
    <property type="entry name" value="CYP46A1 PROTEIN-RELATED"/>
    <property type="match status" value="1"/>
</dbReference>
<dbReference type="GO" id="GO:0006707">
    <property type="term" value="P:cholesterol catabolic process"/>
    <property type="evidence" value="ECO:0007669"/>
    <property type="project" value="InterPro"/>
</dbReference>
<dbReference type="PRINTS" id="PR00463">
    <property type="entry name" value="EP450I"/>
</dbReference>
<evidence type="ECO:0008006" key="8">
    <source>
        <dbReference type="Google" id="ProtNLM"/>
    </source>
</evidence>